<evidence type="ECO:0000256" key="5">
    <source>
        <dbReference type="ARBA" id="ARBA00022989"/>
    </source>
</evidence>
<evidence type="ECO:0000256" key="6">
    <source>
        <dbReference type="ARBA" id="ARBA00023136"/>
    </source>
</evidence>
<accession>A0ABR5TMW9</accession>
<feature type="transmembrane region" description="Helical" evidence="7">
    <location>
        <begin position="368"/>
        <end position="396"/>
    </location>
</feature>
<dbReference type="RefSeq" id="WP_232297344.1">
    <property type="nucleotide sequence ID" value="NZ_KQ959861.1"/>
</dbReference>
<dbReference type="PANTHER" id="PTHR30043">
    <property type="entry name" value="PHOSPHONATES TRANSPORT SYSTEM PERMEASE PROTEIN"/>
    <property type="match status" value="1"/>
</dbReference>
<keyword evidence="2 7" id="KW-0813">Transport</keyword>
<evidence type="ECO:0000313" key="10">
    <source>
        <dbReference type="Proteomes" id="UP000070467"/>
    </source>
</evidence>
<dbReference type="SUPFAM" id="SSF161098">
    <property type="entry name" value="MetI-like"/>
    <property type="match status" value="2"/>
</dbReference>
<feature type="transmembrane region" description="Helical" evidence="7">
    <location>
        <begin position="71"/>
        <end position="97"/>
    </location>
</feature>
<feature type="domain" description="ABC transmembrane type-1" evidence="8">
    <location>
        <begin position="321"/>
        <end position="503"/>
    </location>
</feature>
<dbReference type="InterPro" id="IPR035906">
    <property type="entry name" value="MetI-like_sf"/>
</dbReference>
<keyword evidence="4 7" id="KW-0812">Transmembrane</keyword>
<dbReference type="EMBL" id="LSDB01000008">
    <property type="protein sequence ID" value="KXB58673.1"/>
    <property type="molecule type" value="Genomic_DNA"/>
</dbReference>
<evidence type="ECO:0000256" key="2">
    <source>
        <dbReference type="ARBA" id="ARBA00022448"/>
    </source>
</evidence>
<keyword evidence="6 7" id="KW-0472">Membrane</keyword>
<feature type="transmembrane region" description="Helical" evidence="7">
    <location>
        <begin position="320"/>
        <end position="347"/>
    </location>
</feature>
<feature type="domain" description="ABC transmembrane type-1" evidence="8">
    <location>
        <begin position="67"/>
        <end position="250"/>
    </location>
</feature>
<dbReference type="Proteomes" id="UP000070467">
    <property type="component" value="Unassembled WGS sequence"/>
</dbReference>
<evidence type="ECO:0000256" key="1">
    <source>
        <dbReference type="ARBA" id="ARBA00004651"/>
    </source>
</evidence>
<feature type="transmembrane region" description="Helical" evidence="7">
    <location>
        <begin position="233"/>
        <end position="253"/>
    </location>
</feature>
<evidence type="ECO:0000256" key="4">
    <source>
        <dbReference type="ARBA" id="ARBA00022692"/>
    </source>
</evidence>
<comment type="similarity">
    <text evidence="7">Belongs to the binding-protein-dependent transport system permease family.</text>
</comment>
<feature type="transmembrane region" description="Helical" evidence="7">
    <location>
        <begin position="268"/>
        <end position="285"/>
    </location>
</feature>
<organism evidence="9 10">
    <name type="scientific">Gemelliphila asaccharolytica</name>
    <dbReference type="NCBI Taxonomy" id="502393"/>
    <lineage>
        <taxon>Bacteria</taxon>
        <taxon>Bacillati</taxon>
        <taxon>Bacillota</taxon>
        <taxon>Bacilli</taxon>
        <taxon>Bacillales</taxon>
        <taxon>Gemellaceae</taxon>
        <taxon>Gemelliphila</taxon>
    </lineage>
</organism>
<evidence type="ECO:0000259" key="8">
    <source>
        <dbReference type="PROSITE" id="PS50928"/>
    </source>
</evidence>
<protein>
    <submittedName>
        <fullName evidence="9">ABC transporter, permease protein</fullName>
    </submittedName>
</protein>
<feature type="transmembrane region" description="Helical" evidence="7">
    <location>
        <begin position="118"/>
        <end position="143"/>
    </location>
</feature>
<feature type="transmembrane region" description="Helical" evidence="7">
    <location>
        <begin position="202"/>
        <end position="221"/>
    </location>
</feature>
<feature type="transmembrane region" description="Helical" evidence="7">
    <location>
        <begin position="12"/>
        <end position="33"/>
    </location>
</feature>
<keyword evidence="5 7" id="KW-1133">Transmembrane helix</keyword>
<keyword evidence="10" id="KW-1185">Reference proteome</keyword>
<evidence type="ECO:0000256" key="7">
    <source>
        <dbReference type="RuleBase" id="RU363032"/>
    </source>
</evidence>
<dbReference type="InterPro" id="IPR000515">
    <property type="entry name" value="MetI-like"/>
</dbReference>
<name>A0ABR5TMW9_9BACL</name>
<dbReference type="Pfam" id="PF00528">
    <property type="entry name" value="BPD_transp_1"/>
    <property type="match status" value="2"/>
</dbReference>
<evidence type="ECO:0000256" key="3">
    <source>
        <dbReference type="ARBA" id="ARBA00022475"/>
    </source>
</evidence>
<sequence length="512" mass="59496">MMKLKTYMFKNKLNIILKYLIIFLFAILFYNFYNLNSIRITSLNFNIFSSRINMRDFNIMEMLYYPLLETLFLAISSTIFGIFTTIFILPIQINILFNKKIFPKIFSSIFSIARTIPSLIIAAILVSLFSVGNFSGFLCLYIISVLMSSKILKEIAEETNEKNLKTLYSLGFSKFKIYKIILKENLKPNIMSVFFLVLESNIRGASILGLVGAGGIGRILWRELNYLRYSSVILIICILIVIIALIDLISYFFRKYAFIFSENRYSKVFYFVIFLINIILFFKIINIDLDKLHKGISYLKIMLIGIVSIDYGYISKSIFFLTISIIISFTSTFVASIIVVFLSYFYFSRFFNKYFTFCIKIMVNIFRTIPPVISSIFFFCLLGPGYLSSFFALLIYTVGVMTKMFGEIIENKENNVLLYLKSLGISDFLCYKNVLFKEYFPEFISIMLYRFEMNIKNSTILGMVGAGGIGQLLSNNIEFRNWSRVSIILILLSLTVIFIENISYYVRIKLKK</sequence>
<keyword evidence="3" id="KW-1003">Cell membrane</keyword>
<feature type="transmembrane region" description="Helical" evidence="7">
    <location>
        <begin position="485"/>
        <end position="506"/>
    </location>
</feature>
<dbReference type="Gene3D" id="1.10.3720.10">
    <property type="entry name" value="MetI-like"/>
    <property type="match status" value="2"/>
</dbReference>
<dbReference type="PANTHER" id="PTHR30043:SF1">
    <property type="entry name" value="ABC TRANSPORT SYSTEM PERMEASE PROTEIN P69"/>
    <property type="match status" value="1"/>
</dbReference>
<evidence type="ECO:0000313" key="9">
    <source>
        <dbReference type="EMBL" id="KXB58673.1"/>
    </source>
</evidence>
<dbReference type="PROSITE" id="PS50928">
    <property type="entry name" value="ABC_TM1"/>
    <property type="match status" value="2"/>
</dbReference>
<proteinExistence type="inferred from homology"/>
<gene>
    <name evidence="9" type="ORF">HMPREF1871_00439</name>
</gene>
<comment type="caution">
    <text evidence="9">The sequence shown here is derived from an EMBL/GenBank/DDBJ whole genome shotgun (WGS) entry which is preliminary data.</text>
</comment>
<feature type="transmembrane region" description="Helical" evidence="7">
    <location>
        <begin position="297"/>
        <end position="314"/>
    </location>
</feature>
<comment type="subcellular location">
    <subcellularLocation>
        <location evidence="1 7">Cell membrane</location>
        <topology evidence="1 7">Multi-pass membrane protein</topology>
    </subcellularLocation>
</comment>
<reference evidence="9 10" key="1">
    <citation type="submission" date="2016-01" db="EMBL/GenBank/DDBJ databases">
        <authorList>
            <person name="Mitreva M."/>
            <person name="Pepin K.H."/>
            <person name="Mihindukulasuriya K.A."/>
            <person name="Fulton R."/>
            <person name="Fronick C."/>
            <person name="O'Laughlin M."/>
            <person name="Miner T."/>
            <person name="Herter B."/>
            <person name="Rosa B.A."/>
            <person name="Cordes M."/>
            <person name="Tomlinson C."/>
            <person name="Wollam A."/>
            <person name="Palsikar V.B."/>
            <person name="Mardis E.R."/>
            <person name="Wilson R.K."/>
        </authorList>
    </citation>
    <scope>NUCLEOTIDE SEQUENCE [LARGE SCALE GENOMIC DNA]</scope>
    <source>
        <strain evidence="9 10">KA00071</strain>
    </source>
</reference>